<comment type="subcellular location">
    <subcellularLocation>
        <location evidence="6">Cytoplasm</location>
    </subcellularLocation>
</comment>
<protein>
    <recommendedName>
        <fullName evidence="6">Ribonuclease P protein component 1</fullName>
        <shortName evidence="6">RNase P component 1</shortName>
        <ecNumber evidence="6">3.1.26.5</ecNumber>
    </recommendedName>
    <alternativeName>
        <fullName evidence="6">Rpp29</fullName>
    </alternativeName>
</protein>
<comment type="function">
    <text evidence="6">Part of ribonuclease P, a protein complex that generates mature tRNA molecules by cleaving their 5'-ends.</text>
</comment>
<dbReference type="InterPro" id="IPR002730">
    <property type="entry name" value="Rpp29/RNP1"/>
</dbReference>
<dbReference type="EC" id="3.1.26.5" evidence="6"/>
<dbReference type="HAMAP" id="MF_00754">
    <property type="entry name" value="RNase_P_1"/>
    <property type="match status" value="1"/>
</dbReference>
<keyword evidence="1 6" id="KW-0963">Cytoplasm</keyword>
<comment type="subunit">
    <text evidence="6">Consists of a catalytic RNA component and at least 4-5 protein subunits.</text>
</comment>
<dbReference type="GO" id="GO:0004526">
    <property type="term" value="F:ribonuclease P activity"/>
    <property type="evidence" value="ECO:0007669"/>
    <property type="project" value="UniProtKB-UniRule"/>
</dbReference>
<keyword evidence="5 6" id="KW-0378">Hydrolase</keyword>
<evidence type="ECO:0000256" key="6">
    <source>
        <dbReference type="HAMAP-Rule" id="MF_00754"/>
    </source>
</evidence>
<evidence type="ECO:0000256" key="2">
    <source>
        <dbReference type="ARBA" id="ARBA00022694"/>
    </source>
</evidence>
<evidence type="ECO:0000256" key="4">
    <source>
        <dbReference type="ARBA" id="ARBA00022759"/>
    </source>
</evidence>
<dbReference type="RefSeq" id="WP_343773636.1">
    <property type="nucleotide sequence ID" value="NZ_BAAADV010000003.1"/>
</dbReference>
<keyword evidence="3 6" id="KW-0540">Nuclease</keyword>
<dbReference type="SUPFAM" id="SSF101744">
    <property type="entry name" value="Rof/RNase P subunit-like"/>
    <property type="match status" value="1"/>
</dbReference>
<feature type="region of interest" description="Disordered" evidence="7">
    <location>
        <begin position="50"/>
        <end position="173"/>
    </location>
</feature>
<dbReference type="AlphaFoldDB" id="A0AAV3TAA5"/>
<reference evidence="8 9" key="1">
    <citation type="journal article" date="2019" name="Int. J. Syst. Evol. Microbiol.">
        <title>The Global Catalogue of Microorganisms (GCM) 10K type strain sequencing project: providing services to taxonomists for standard genome sequencing and annotation.</title>
        <authorList>
            <consortium name="The Broad Institute Genomics Platform"/>
            <consortium name="The Broad Institute Genome Sequencing Center for Infectious Disease"/>
            <person name="Wu L."/>
            <person name="Ma J."/>
        </authorList>
    </citation>
    <scope>NUCLEOTIDE SEQUENCE [LARGE SCALE GENOMIC DNA]</scope>
    <source>
        <strain evidence="8 9">JCM 16328</strain>
    </source>
</reference>
<proteinExistence type="inferred from homology"/>
<dbReference type="InterPro" id="IPR023534">
    <property type="entry name" value="Rof/RNase_P-like"/>
</dbReference>
<sequence>MPLTPETLPRHELNGLHARVVEAPNADLIGIEGRVVVETANTLHLDCEARRASNDASGPSPRAADSGDSRVRQVPKQGSKFEFAIEDRASGHATDEAADPEKGSGIASELEAGQTATAQDGPALAGRPAGDRETDADVPSGDGVTYVTVDGSRLLSRPAERTETRGNSPWQSD</sequence>
<evidence type="ECO:0000313" key="8">
    <source>
        <dbReference type="EMBL" id="GAA0671703.1"/>
    </source>
</evidence>
<dbReference type="Proteomes" id="UP001500420">
    <property type="component" value="Unassembled WGS sequence"/>
</dbReference>
<dbReference type="GO" id="GO:0030677">
    <property type="term" value="C:ribonuclease P complex"/>
    <property type="evidence" value="ECO:0007669"/>
    <property type="project" value="UniProtKB-UniRule"/>
</dbReference>
<evidence type="ECO:0000256" key="3">
    <source>
        <dbReference type="ARBA" id="ARBA00022722"/>
    </source>
</evidence>
<dbReference type="EMBL" id="BAAADV010000003">
    <property type="protein sequence ID" value="GAA0671703.1"/>
    <property type="molecule type" value="Genomic_DNA"/>
</dbReference>
<dbReference type="GO" id="GO:0003723">
    <property type="term" value="F:RNA binding"/>
    <property type="evidence" value="ECO:0007669"/>
    <property type="project" value="InterPro"/>
</dbReference>
<evidence type="ECO:0000256" key="1">
    <source>
        <dbReference type="ARBA" id="ARBA00022490"/>
    </source>
</evidence>
<keyword evidence="4 6" id="KW-0255">Endonuclease</keyword>
<comment type="similarity">
    <text evidence="6">Belongs to the eukaryotic/archaeal RNase P protein component 1 family.</text>
</comment>
<keyword evidence="9" id="KW-1185">Reference proteome</keyword>
<dbReference type="Pfam" id="PF01868">
    <property type="entry name" value="RNase_P-MRP_p29"/>
    <property type="match status" value="1"/>
</dbReference>
<evidence type="ECO:0000313" key="9">
    <source>
        <dbReference type="Proteomes" id="UP001500420"/>
    </source>
</evidence>
<name>A0AAV3TAA5_9EURY</name>
<feature type="compositionally biased region" description="Basic and acidic residues" evidence="7">
    <location>
        <begin position="83"/>
        <end position="102"/>
    </location>
</feature>
<dbReference type="SMART" id="SM00538">
    <property type="entry name" value="POP4"/>
    <property type="match status" value="1"/>
</dbReference>
<dbReference type="InterPro" id="IPR036980">
    <property type="entry name" value="RNase_P/MRP_Rpp29_sf"/>
</dbReference>
<accession>A0AAV3TAA5</accession>
<dbReference type="GO" id="GO:0001682">
    <property type="term" value="P:tRNA 5'-leader removal"/>
    <property type="evidence" value="ECO:0007669"/>
    <property type="project" value="UniProtKB-UniRule"/>
</dbReference>
<dbReference type="GO" id="GO:0005737">
    <property type="term" value="C:cytoplasm"/>
    <property type="evidence" value="ECO:0007669"/>
    <property type="project" value="UniProtKB-SubCell"/>
</dbReference>
<comment type="caution">
    <text evidence="8">The sequence shown here is derived from an EMBL/GenBank/DDBJ whole genome shotgun (WGS) entry which is preliminary data.</text>
</comment>
<keyword evidence="2 6" id="KW-0819">tRNA processing</keyword>
<comment type="catalytic activity">
    <reaction evidence="6">
        <text>Endonucleolytic cleavage of RNA, removing 5'-extranucleotides from tRNA precursor.</text>
        <dbReference type="EC" id="3.1.26.5"/>
    </reaction>
</comment>
<evidence type="ECO:0000256" key="7">
    <source>
        <dbReference type="SAM" id="MobiDB-lite"/>
    </source>
</evidence>
<evidence type="ECO:0000256" key="5">
    <source>
        <dbReference type="ARBA" id="ARBA00022801"/>
    </source>
</evidence>
<organism evidence="8 9">
    <name type="scientific">Natronoarchaeum mannanilyticum</name>
    <dbReference type="NCBI Taxonomy" id="926360"/>
    <lineage>
        <taxon>Archaea</taxon>
        <taxon>Methanobacteriati</taxon>
        <taxon>Methanobacteriota</taxon>
        <taxon>Stenosarchaea group</taxon>
        <taxon>Halobacteria</taxon>
        <taxon>Halobacteriales</taxon>
        <taxon>Natronoarchaeaceae</taxon>
    </lineage>
</organism>
<gene>
    <name evidence="6" type="primary">rnp1</name>
    <name evidence="8" type="ORF">GCM10009020_17740</name>
</gene>
<dbReference type="InterPro" id="IPR023538">
    <property type="entry name" value="RNP1"/>
</dbReference>
<dbReference type="Gene3D" id="2.30.30.210">
    <property type="entry name" value="Ribonuclease P/MRP, subunit p29"/>
    <property type="match status" value="1"/>
</dbReference>